<proteinExistence type="predicted"/>
<dbReference type="EMBL" id="GIFC01004924">
    <property type="protein sequence ID" value="MXU87007.1"/>
    <property type="molecule type" value="Transcribed_RNA"/>
</dbReference>
<organism evidence="2">
    <name type="scientific">Ixodes ricinus</name>
    <name type="common">Common tick</name>
    <name type="synonym">Acarus ricinus</name>
    <dbReference type="NCBI Taxonomy" id="34613"/>
    <lineage>
        <taxon>Eukaryota</taxon>
        <taxon>Metazoa</taxon>
        <taxon>Ecdysozoa</taxon>
        <taxon>Arthropoda</taxon>
        <taxon>Chelicerata</taxon>
        <taxon>Arachnida</taxon>
        <taxon>Acari</taxon>
        <taxon>Parasitiformes</taxon>
        <taxon>Ixodida</taxon>
        <taxon>Ixodoidea</taxon>
        <taxon>Ixodidae</taxon>
        <taxon>Ixodinae</taxon>
        <taxon>Ixodes</taxon>
    </lineage>
</organism>
<feature type="region of interest" description="Disordered" evidence="1">
    <location>
        <begin position="47"/>
        <end position="66"/>
    </location>
</feature>
<evidence type="ECO:0000256" key="1">
    <source>
        <dbReference type="SAM" id="MobiDB-lite"/>
    </source>
</evidence>
<dbReference type="AlphaFoldDB" id="A0A6B0UCT2"/>
<evidence type="ECO:0000313" key="2">
    <source>
        <dbReference type="EMBL" id="MXU87007.1"/>
    </source>
</evidence>
<reference evidence="2" key="1">
    <citation type="submission" date="2019-12" db="EMBL/GenBank/DDBJ databases">
        <title>An insight into the sialome of adult female Ixodes ricinus ticks feeding for 6 days.</title>
        <authorList>
            <person name="Perner J."/>
            <person name="Ribeiro J.M.C."/>
        </authorList>
    </citation>
    <scope>NUCLEOTIDE SEQUENCE</scope>
    <source>
        <strain evidence="2">Semi-engorged</strain>
        <tissue evidence="2">Salivary glands</tissue>
    </source>
</reference>
<name>A0A6B0UCT2_IXORI</name>
<accession>A0A6B0UCT2</accession>
<sequence>MAATAVTSRRWTSCQTTPVSFPWAAGTAASCSGPCCERRARASPPRRTVASERFVGRSARRRRPRPLGCLPPKFRPCFLTYRESQGVPKRSEKA</sequence>
<protein>
    <submittedName>
        <fullName evidence="2">Uncharacterized protein</fullName>
    </submittedName>
</protein>